<dbReference type="EMBL" id="AP019400">
    <property type="protein sequence ID" value="BBI36666.1"/>
    <property type="molecule type" value="Genomic_DNA"/>
</dbReference>
<evidence type="ECO:0008006" key="3">
    <source>
        <dbReference type="Google" id="ProtNLM"/>
    </source>
</evidence>
<reference evidence="1 2" key="1">
    <citation type="submission" date="2019-01" db="EMBL/GenBank/DDBJ databases">
        <title>Complete genome sequence of Cohnella hallensis HS21 isolated from Korean fir (Abies koreana) rhizospheric soil.</title>
        <authorList>
            <person name="Jiang L."/>
            <person name="Kang S.W."/>
            <person name="Kim S."/>
            <person name="Jung J."/>
            <person name="Kim C.Y."/>
            <person name="Kim D.H."/>
            <person name="Kim S.W."/>
            <person name="Lee J."/>
        </authorList>
    </citation>
    <scope>NUCLEOTIDE SEQUENCE [LARGE SCALE GENOMIC DNA]</scope>
    <source>
        <strain evidence="1 2">HS21</strain>
    </source>
</reference>
<dbReference type="RefSeq" id="WP_130616150.1">
    <property type="nucleotide sequence ID" value="NZ_AP019400.1"/>
</dbReference>
<accession>A0A3T1DES9</accession>
<proteinExistence type="predicted"/>
<evidence type="ECO:0000313" key="1">
    <source>
        <dbReference type="EMBL" id="BBI36666.1"/>
    </source>
</evidence>
<sequence>MKLTVFHDGQYWVGVVEEQNQGKLKAARFIFGTEPKNEEVLEFIRCKILELLSRLTEEVEIKHPGERKVSPKRLARQVAFELSSKGTSSFAQAALKLEYEKRKLQKHAYSKQHEEEKRAYIRKLKVEKAKEKRRGH</sequence>
<dbReference type="AlphaFoldDB" id="A0A3T1DES9"/>
<dbReference type="KEGG" id="cohn:KCTCHS21_60650"/>
<name>A0A3T1DES9_9BACL</name>
<gene>
    <name evidence="1" type="primary">yjdF_2</name>
    <name evidence="1" type="ORF">KCTCHS21_60650</name>
</gene>
<dbReference type="OrthoDB" id="4570726at2"/>
<protein>
    <recommendedName>
        <fullName evidence="3">DUF2992 domain-containing protein</fullName>
    </recommendedName>
</protein>
<keyword evidence="2" id="KW-1185">Reference proteome</keyword>
<evidence type="ECO:0000313" key="2">
    <source>
        <dbReference type="Proteomes" id="UP000289856"/>
    </source>
</evidence>
<dbReference type="PIRSF" id="PIRSF021328">
    <property type="entry name" value="UCP021328"/>
    <property type="match status" value="1"/>
</dbReference>
<dbReference type="Proteomes" id="UP000289856">
    <property type="component" value="Chromosome"/>
</dbReference>
<dbReference type="Pfam" id="PF11208">
    <property type="entry name" value="DUF2992"/>
    <property type="match status" value="1"/>
</dbReference>
<dbReference type="InterPro" id="IPR016787">
    <property type="entry name" value="UCP021328"/>
</dbReference>
<organism evidence="1 2">
    <name type="scientific">Cohnella abietis</name>
    <dbReference type="NCBI Taxonomy" id="2507935"/>
    <lineage>
        <taxon>Bacteria</taxon>
        <taxon>Bacillati</taxon>
        <taxon>Bacillota</taxon>
        <taxon>Bacilli</taxon>
        <taxon>Bacillales</taxon>
        <taxon>Paenibacillaceae</taxon>
        <taxon>Cohnella</taxon>
    </lineage>
</organism>